<gene>
    <name evidence="2" type="ORF">PAUS00366_LOCUS14748</name>
</gene>
<keyword evidence="1" id="KW-1133">Transmembrane helix</keyword>
<proteinExistence type="predicted"/>
<dbReference type="EMBL" id="HBIX01021000">
    <property type="protein sequence ID" value="CAE0721993.1"/>
    <property type="molecule type" value="Transcribed_RNA"/>
</dbReference>
<keyword evidence="1" id="KW-0472">Membrane</keyword>
<accession>A0A7S4EM52</accession>
<evidence type="ECO:0000256" key="1">
    <source>
        <dbReference type="SAM" id="Phobius"/>
    </source>
</evidence>
<dbReference type="AlphaFoldDB" id="A0A7S4EM52"/>
<reference evidence="2" key="1">
    <citation type="submission" date="2021-01" db="EMBL/GenBank/DDBJ databases">
        <authorList>
            <person name="Corre E."/>
            <person name="Pelletier E."/>
            <person name="Niang G."/>
            <person name="Scheremetjew M."/>
            <person name="Finn R."/>
            <person name="Kale V."/>
            <person name="Holt S."/>
            <person name="Cochrane G."/>
            <person name="Meng A."/>
            <person name="Brown T."/>
            <person name="Cohen L."/>
        </authorList>
    </citation>
    <scope>NUCLEOTIDE SEQUENCE</scope>
    <source>
        <strain evidence="2">10249 10 AB</strain>
    </source>
</reference>
<feature type="transmembrane region" description="Helical" evidence="1">
    <location>
        <begin position="21"/>
        <end position="43"/>
    </location>
</feature>
<keyword evidence="1" id="KW-0812">Transmembrane</keyword>
<organism evidence="2">
    <name type="scientific">Pseudo-nitzschia australis</name>
    <dbReference type="NCBI Taxonomy" id="44445"/>
    <lineage>
        <taxon>Eukaryota</taxon>
        <taxon>Sar</taxon>
        <taxon>Stramenopiles</taxon>
        <taxon>Ochrophyta</taxon>
        <taxon>Bacillariophyta</taxon>
        <taxon>Bacillariophyceae</taxon>
        <taxon>Bacillariophycidae</taxon>
        <taxon>Bacillariales</taxon>
        <taxon>Bacillariaceae</taxon>
        <taxon>Pseudo-nitzschia</taxon>
    </lineage>
</organism>
<sequence length="212" mass="23438">MAKLSASTASSSGRRCEKRGGTVAFGTIAAILVLIGAIIALTMPSKQGGSSPLSRLFADAQCTEPCVPGSEAIMKQKAHGTSEYPVQQNLRWEVDWDTADRINNFNRHYAEFAGYWESTSFLSEFKENIENESGEVTFYDSGWKGSPLFTAPRDRSWKDFIAESKKHGWPSFRDSEVDWDYARVLPGGEMVSVDGSHLVSENCCIQGVCVQY</sequence>
<name>A0A7S4EM52_9STRA</name>
<evidence type="ECO:0000313" key="2">
    <source>
        <dbReference type="EMBL" id="CAE0721993.1"/>
    </source>
</evidence>
<protein>
    <submittedName>
        <fullName evidence="2">Uncharacterized protein</fullName>
    </submittedName>
</protein>